<evidence type="ECO:0000256" key="1">
    <source>
        <dbReference type="SAM" id="MobiDB-lite"/>
    </source>
</evidence>
<dbReference type="AlphaFoldDB" id="C8TEU1"/>
<gene>
    <name evidence="3" type="primary">K0023E10.11</name>
    <name evidence="4" type="synonym">K0039A02.28</name>
</gene>
<proteinExistence type="predicted"/>
<feature type="domain" description="DUF8039" evidence="2">
    <location>
        <begin position="179"/>
        <end position="234"/>
    </location>
</feature>
<feature type="compositionally biased region" description="Low complexity" evidence="1">
    <location>
        <begin position="273"/>
        <end position="283"/>
    </location>
</feature>
<dbReference type="EMBL" id="AP009078">
    <property type="protein sequence ID" value="BAI39663.1"/>
    <property type="molecule type" value="Genomic_DNA"/>
</dbReference>
<evidence type="ECO:0000259" key="2">
    <source>
        <dbReference type="Pfam" id="PF26133"/>
    </source>
</evidence>
<dbReference type="InterPro" id="IPR058352">
    <property type="entry name" value="DUF8039"/>
</dbReference>
<sequence length="476" mass="53867">MGQGPKQSYKPIGPIQPNEIEFRDEAGSVGRRTSRAFHQKGLTLFKDYGRITQAQWDEFVALKTSAEEKEKSQKMAELARRNEYPHHLGSTNYQQAVKKWAKQDEEMEKAGKPVPMKNHNPRSRNWVRARTPAFTPEGDVVFKDQKLHEARAAARDECNIYWSQKMKHGAAVLEPEPSYPFDDVTEDTPCKLLIPVSRVGKKILVATGRFIPGHRFHCQDIPDDYAKVEVRTIVYLGDAVDQFILWHKNDIELGSTDGTDRPPRIPVSPSHPPVVASPRDSPIASPPRPEPPVASPPGPKPPVASPPGPEPPVASPPVPEPQVASPPVLEPPVASPQTEKDPMPDQPEQSQPEEPKRADVPVMYNEVIVLDSLDKDSNTYQEFLRIIDLAFKRYYQRGGQCKNSRERISVRNKWPLPKFPKSERELNDTSIQNIQADMCYFIHRECAHQLGQFFDNEGVLALPENESLFNWTRRII</sequence>
<reference evidence="3" key="1">
    <citation type="journal article" date="2009" name="Plant J.">
        <title>Comparative analysis of complete orthologous centromeres from two subspecies of rice reveals rapid variation of centromere organization and structure.</title>
        <authorList>
            <person name="Wu J."/>
            <person name="Fujisawa M."/>
            <person name="Tian Z."/>
            <person name="Yamagata H."/>
            <person name="Kamiya K."/>
            <person name="Shibata M."/>
            <person name="Hosokawa S."/>
            <person name="Ito Y."/>
            <person name="Hamada M."/>
            <person name="Katagiri S."/>
            <person name="Kurita K."/>
            <person name="Yamamoto M."/>
            <person name="Kikuta A."/>
            <person name="Machita K."/>
            <person name="Karasawa W."/>
            <person name="Kanamori H."/>
            <person name="Namiki N."/>
            <person name="Mizuno H."/>
            <person name="Ma J."/>
            <person name="Sasaki T."/>
            <person name="Matsumoto T."/>
        </authorList>
    </citation>
    <scope>NUCLEOTIDE SEQUENCE</scope>
</reference>
<evidence type="ECO:0000313" key="4">
    <source>
        <dbReference type="EMBL" id="BAI39712.1"/>
    </source>
</evidence>
<feature type="region of interest" description="Disordered" evidence="1">
    <location>
        <begin position="255"/>
        <end position="360"/>
    </location>
</feature>
<dbReference type="EMBL" id="AP009080">
    <property type="protein sequence ID" value="BAI39712.1"/>
    <property type="molecule type" value="Genomic_DNA"/>
</dbReference>
<feature type="compositionally biased region" description="Pro residues" evidence="1">
    <location>
        <begin position="284"/>
        <end position="320"/>
    </location>
</feature>
<evidence type="ECO:0000313" key="3">
    <source>
        <dbReference type="EMBL" id="BAI39663.1"/>
    </source>
</evidence>
<dbReference type="Pfam" id="PF26133">
    <property type="entry name" value="DUF8039"/>
    <property type="match status" value="1"/>
</dbReference>
<accession>C8TEU1</accession>
<protein>
    <submittedName>
        <fullName evidence="3">Hydroxyproline-rich glycoprotein-like</fullName>
    </submittedName>
</protein>
<organism evidence="3">
    <name type="scientific">Oryza sativa subsp. indica</name>
    <name type="common">Rice</name>
    <dbReference type="NCBI Taxonomy" id="39946"/>
    <lineage>
        <taxon>Eukaryota</taxon>
        <taxon>Viridiplantae</taxon>
        <taxon>Streptophyta</taxon>
        <taxon>Embryophyta</taxon>
        <taxon>Tracheophyta</taxon>
        <taxon>Spermatophyta</taxon>
        <taxon>Magnoliopsida</taxon>
        <taxon>Liliopsida</taxon>
        <taxon>Poales</taxon>
        <taxon>Poaceae</taxon>
        <taxon>BOP clade</taxon>
        <taxon>Oryzoideae</taxon>
        <taxon>Oryzeae</taxon>
        <taxon>Oryzinae</taxon>
        <taxon>Oryza</taxon>
        <taxon>Oryza sativa</taxon>
    </lineage>
</organism>
<dbReference type="PANTHER" id="PTHR33018">
    <property type="entry name" value="OS10G0338966 PROTEIN-RELATED"/>
    <property type="match status" value="1"/>
</dbReference>
<dbReference type="PANTHER" id="PTHR33018:SF19">
    <property type="entry name" value="OS12G0558775 PROTEIN"/>
    <property type="match status" value="1"/>
</dbReference>
<name>C8TEU1_ORYSI</name>